<dbReference type="Proteomes" id="UP000015559">
    <property type="component" value="Plasmid pSCD"/>
</dbReference>
<gene>
    <name evidence="2" type="ORF">SCD_n03088</name>
</gene>
<dbReference type="RefSeq" id="WP_009207806.1">
    <property type="nucleotide sequence ID" value="NC_022358.1"/>
</dbReference>
<organism evidence="2 3">
    <name type="scientific">Sulfuricella denitrificans (strain DSM 22764 / NBRC 105220 / skB26)</name>
    <dbReference type="NCBI Taxonomy" id="1163617"/>
    <lineage>
        <taxon>Bacteria</taxon>
        <taxon>Pseudomonadati</taxon>
        <taxon>Pseudomonadota</taxon>
        <taxon>Betaproteobacteria</taxon>
        <taxon>Nitrosomonadales</taxon>
        <taxon>Sulfuricellaceae</taxon>
        <taxon>Sulfuricella</taxon>
    </lineage>
</organism>
<name>S6B990_SULDS</name>
<dbReference type="AlphaFoldDB" id="S6B990"/>
<feature type="chain" id="PRO_5004546121" evidence="1">
    <location>
        <begin position="25"/>
        <end position="103"/>
    </location>
</feature>
<sequence>MNKLMISTVALALATSLAAGSALARGPWAANKGNTVGWQVMTPAERAEHQTKMRSFKTYDECKAYQQEHHTQMEARAKEKGVTLAPMGSGYGCDNMKSRGFLK</sequence>
<dbReference type="HOGENOM" id="CLU_157262_0_0_4"/>
<proteinExistence type="predicted"/>
<evidence type="ECO:0000256" key="1">
    <source>
        <dbReference type="SAM" id="SignalP"/>
    </source>
</evidence>
<dbReference type="EMBL" id="AP013067">
    <property type="protein sequence ID" value="BAN36887.1"/>
    <property type="molecule type" value="Genomic_DNA"/>
</dbReference>
<evidence type="ECO:0000313" key="3">
    <source>
        <dbReference type="Proteomes" id="UP000015559"/>
    </source>
</evidence>
<keyword evidence="3" id="KW-1185">Reference proteome</keyword>
<feature type="signal peptide" evidence="1">
    <location>
        <begin position="1"/>
        <end position="24"/>
    </location>
</feature>
<evidence type="ECO:0000313" key="2">
    <source>
        <dbReference type="EMBL" id="BAN36887.1"/>
    </source>
</evidence>
<dbReference type="KEGG" id="sdr:SCD_n03088"/>
<reference evidence="2 3" key="1">
    <citation type="journal article" date="2012" name="Appl. Environ. Microbiol.">
        <title>Draft genome sequence of a psychrotolerant sulfur-oxidizing bacterium, Sulfuricella denitrificans skB26, and proteomic insights into cold adaptation.</title>
        <authorList>
            <person name="Watanabe T."/>
            <person name="Kojima H."/>
            <person name="Fukui M."/>
        </authorList>
    </citation>
    <scope>NUCLEOTIDE SEQUENCE [LARGE SCALE GENOMIC DNA]</scope>
    <source>
        <strain evidence="3">skB26</strain>
        <plasmid evidence="2 3">pSCD</plasmid>
    </source>
</reference>
<accession>S6B990</accession>
<keyword evidence="2" id="KW-0614">Plasmid</keyword>
<protein>
    <submittedName>
        <fullName evidence="2">Uncharacterized protein</fullName>
    </submittedName>
</protein>
<geneLocation type="plasmid" evidence="2 3">
    <name>pSCD</name>
</geneLocation>
<keyword evidence="1" id="KW-0732">Signal</keyword>